<evidence type="ECO:0000256" key="5">
    <source>
        <dbReference type="ARBA" id="ARBA00023136"/>
    </source>
</evidence>
<feature type="domain" description="PNPLA" evidence="8">
    <location>
        <begin position="28"/>
        <end position="220"/>
    </location>
</feature>
<name>A0A266Q8U9_9GAMM</name>
<feature type="signal peptide" evidence="7">
    <location>
        <begin position="1"/>
        <end position="21"/>
    </location>
</feature>
<evidence type="ECO:0000259" key="8">
    <source>
        <dbReference type="PROSITE" id="PS51635"/>
    </source>
</evidence>
<dbReference type="Proteomes" id="UP000216101">
    <property type="component" value="Unassembled WGS sequence"/>
</dbReference>
<evidence type="ECO:0000313" key="10">
    <source>
        <dbReference type="Proteomes" id="UP000216101"/>
    </source>
</evidence>
<dbReference type="GO" id="GO:0016787">
    <property type="term" value="F:hydrolase activity"/>
    <property type="evidence" value="ECO:0007669"/>
    <property type="project" value="UniProtKB-UniRule"/>
</dbReference>
<dbReference type="Pfam" id="PF01734">
    <property type="entry name" value="Patatin"/>
    <property type="match status" value="1"/>
</dbReference>
<feature type="active site" description="Proton acceptor" evidence="6">
    <location>
        <position position="207"/>
    </location>
</feature>
<evidence type="ECO:0000313" key="9">
    <source>
        <dbReference type="EMBL" id="OZY85779.1"/>
    </source>
</evidence>
<dbReference type="Gene3D" id="3.40.1090.10">
    <property type="entry name" value="Cytosolic phospholipase A2 catalytic domain"/>
    <property type="match status" value="2"/>
</dbReference>
<dbReference type="AlphaFoldDB" id="A0A266Q8U9"/>
<dbReference type="GO" id="GO:0016042">
    <property type="term" value="P:lipid catabolic process"/>
    <property type="evidence" value="ECO:0007669"/>
    <property type="project" value="UniProtKB-UniRule"/>
</dbReference>
<keyword evidence="3 6" id="KW-0442">Lipid degradation</keyword>
<keyword evidence="10" id="KW-1185">Reference proteome</keyword>
<dbReference type="EMBL" id="NHNI01000001">
    <property type="protein sequence ID" value="OZY85779.1"/>
    <property type="molecule type" value="Genomic_DNA"/>
</dbReference>
<dbReference type="PANTHER" id="PTHR14226">
    <property type="entry name" value="NEUROPATHY TARGET ESTERASE/SWISS CHEESE D.MELANOGASTER"/>
    <property type="match status" value="1"/>
</dbReference>
<feature type="short sequence motif" description="GXSXG" evidence="6">
    <location>
        <begin position="59"/>
        <end position="63"/>
    </location>
</feature>
<dbReference type="InterPro" id="IPR002641">
    <property type="entry name" value="PNPLA_dom"/>
</dbReference>
<evidence type="ECO:0000256" key="7">
    <source>
        <dbReference type="SAM" id="SignalP"/>
    </source>
</evidence>
<feature type="short sequence motif" description="GXGXXG" evidence="6">
    <location>
        <begin position="32"/>
        <end position="37"/>
    </location>
</feature>
<feature type="chain" id="PRO_5012289210" evidence="7">
    <location>
        <begin position="22"/>
        <end position="724"/>
    </location>
</feature>
<dbReference type="Pfam" id="PF01103">
    <property type="entry name" value="Omp85"/>
    <property type="match status" value="1"/>
</dbReference>
<evidence type="ECO:0000256" key="3">
    <source>
        <dbReference type="ARBA" id="ARBA00022963"/>
    </source>
</evidence>
<dbReference type="InterPro" id="IPR016035">
    <property type="entry name" value="Acyl_Trfase/lysoPLipase"/>
</dbReference>
<keyword evidence="7" id="KW-0732">Signal</keyword>
<keyword evidence="5" id="KW-0472">Membrane</keyword>
<dbReference type="GO" id="GO:0019867">
    <property type="term" value="C:outer membrane"/>
    <property type="evidence" value="ECO:0007669"/>
    <property type="project" value="InterPro"/>
</dbReference>
<sequence>MKKLLAISGLLLLGDAAMVMAEPERIALVLGGGGARGAAHIGVLEVLEQERVPVDCIVGTSMGGLVAGSYAAGLSPKMMREKLSEADWTDIFLDLADYSQLSYRQKRVSRRYLAGTQIGLSERGFQIQPGVVAGEKIKLFFNQLVDEDLGERNIEQLSIPLAIVATDIGTGERVVFREGSLTQAMRASMSVPGLMSPVEYQGRKLVDGGLVDNVPVDVARDLCKADRVIVVNVGSPLRSPENVGSLLSVTAQMIGILTKQNVERSLSTLTGVDIYIAPELGDIRASDFARYEEAAATGRAAAERQRAALRELSVSANAYALWGQKRRNPVRDAPVIDEIAIAPTKRVHPDYVARHIQQQEKHVLDRALLEQDLIRTYGDGFYDSVDYRVVRRDERNVLEILVRERDWGSDYLTFGFAIDNEYRQGSSFNARGAYRNTWLNSYGGEFFATVDVGGKPSMELNFYQPLMPNQSFFVEPLYFRKRDAIGIYSDAHQVAEYTLDTSYYELALGKNFGVYGQSKLGWREYHMRGSADISAIVLPDVYERYGGIIYELNLDRRNRLYFPSHGWRADISYFDSQGDEEYQKLSLDLGAAYKLDQFVFGARAAHITSLRGALPVYDAVMLGGFLNMSGYASNQILGDDAFYAHVRAERIMGRMPLGLNGDLRLGIGIEGARLEQVYTLATSDTWLDSAVVYLGGETPLGPLYLGYGFTFSGDYNFYLQLGAL</sequence>
<feature type="short sequence motif" description="DGA/G" evidence="6">
    <location>
        <begin position="207"/>
        <end position="209"/>
    </location>
</feature>
<feature type="active site" description="Nucleophile" evidence="6">
    <location>
        <position position="61"/>
    </location>
</feature>
<evidence type="ECO:0000256" key="4">
    <source>
        <dbReference type="ARBA" id="ARBA00023098"/>
    </source>
</evidence>
<evidence type="ECO:0000256" key="1">
    <source>
        <dbReference type="ARBA" id="ARBA00004370"/>
    </source>
</evidence>
<dbReference type="SUPFAM" id="SSF52151">
    <property type="entry name" value="FabD/lysophospholipase-like"/>
    <property type="match status" value="1"/>
</dbReference>
<keyword evidence="2 6" id="KW-0378">Hydrolase</keyword>
<comment type="caution">
    <text evidence="9">The sequence shown here is derived from an EMBL/GenBank/DDBJ whole genome shotgun (WGS) entry which is preliminary data.</text>
</comment>
<organism evidence="9 10">
    <name type="scientific">Cellvibrio mixtus</name>
    <dbReference type="NCBI Taxonomy" id="39650"/>
    <lineage>
        <taxon>Bacteria</taxon>
        <taxon>Pseudomonadati</taxon>
        <taxon>Pseudomonadota</taxon>
        <taxon>Gammaproteobacteria</taxon>
        <taxon>Cellvibrionales</taxon>
        <taxon>Cellvibrionaceae</taxon>
        <taxon>Cellvibrio</taxon>
    </lineage>
</organism>
<keyword evidence="4 6" id="KW-0443">Lipid metabolism</keyword>
<evidence type="ECO:0000256" key="6">
    <source>
        <dbReference type="PROSITE-ProRule" id="PRU01161"/>
    </source>
</evidence>
<protein>
    <submittedName>
        <fullName evidence="9">Patatin</fullName>
    </submittedName>
</protein>
<dbReference type="PROSITE" id="PS51635">
    <property type="entry name" value="PNPLA"/>
    <property type="match status" value="1"/>
</dbReference>
<accession>A0A266Q8U9</accession>
<dbReference type="RefSeq" id="WP_094983616.1">
    <property type="nucleotide sequence ID" value="NZ_NHNI01000001.1"/>
</dbReference>
<gene>
    <name evidence="9" type="ORF">CBP51_01650</name>
</gene>
<dbReference type="PANTHER" id="PTHR14226:SF29">
    <property type="entry name" value="NEUROPATHY TARGET ESTERASE SWS"/>
    <property type="match status" value="1"/>
</dbReference>
<dbReference type="InterPro" id="IPR000184">
    <property type="entry name" value="Bac_surfAg_D15"/>
</dbReference>
<reference evidence="10" key="1">
    <citation type="submission" date="2017-05" db="EMBL/GenBank/DDBJ databases">
        <authorList>
            <person name="Barney B.M."/>
        </authorList>
    </citation>
    <scope>NUCLEOTIDE SEQUENCE [LARGE SCALE GENOMIC DNA]</scope>
    <source>
        <strain evidence="10">PSBB022</strain>
    </source>
</reference>
<dbReference type="Gene3D" id="2.40.160.50">
    <property type="entry name" value="membrane protein fhac: a member of the omp85/tpsb transporter family"/>
    <property type="match status" value="1"/>
</dbReference>
<evidence type="ECO:0000256" key="2">
    <source>
        <dbReference type="ARBA" id="ARBA00022801"/>
    </source>
</evidence>
<proteinExistence type="predicted"/>
<comment type="subcellular location">
    <subcellularLocation>
        <location evidence="1">Membrane</location>
    </subcellularLocation>
</comment>
<dbReference type="InterPro" id="IPR050301">
    <property type="entry name" value="NTE"/>
</dbReference>